<feature type="compositionally biased region" description="Basic and acidic residues" evidence="2">
    <location>
        <begin position="387"/>
        <end position="406"/>
    </location>
</feature>
<accession>A0AAD7Q4L0</accession>
<evidence type="ECO:0000256" key="2">
    <source>
        <dbReference type="SAM" id="MobiDB-lite"/>
    </source>
</evidence>
<gene>
    <name evidence="4" type="ORF">O6P43_004797</name>
</gene>
<dbReference type="KEGG" id="qsa:O6P43_004797"/>
<dbReference type="PANTHER" id="PTHR31344">
    <property type="entry name" value="NUCLEAR PORE COMPLEX PROTEIN NUP205"/>
    <property type="match status" value="1"/>
</dbReference>
<proteinExistence type="predicted"/>
<evidence type="ECO:0000313" key="4">
    <source>
        <dbReference type="EMBL" id="KAJ7974778.1"/>
    </source>
</evidence>
<feature type="compositionally biased region" description="Polar residues" evidence="2">
    <location>
        <begin position="302"/>
        <end position="318"/>
    </location>
</feature>
<feature type="region of interest" description="Disordered" evidence="2">
    <location>
        <begin position="222"/>
        <end position="248"/>
    </location>
</feature>
<protein>
    <submittedName>
        <fullName evidence="4">EEIG1/EHBP1 N-terminal domain containing protein</fullName>
    </submittedName>
</protein>
<feature type="compositionally biased region" description="Low complexity" evidence="2">
    <location>
        <begin position="362"/>
        <end position="373"/>
    </location>
</feature>
<feature type="domain" description="C2 NT-type" evidence="3">
    <location>
        <begin position="7"/>
        <end position="165"/>
    </location>
</feature>
<dbReference type="AlphaFoldDB" id="A0AAD7Q4L0"/>
<feature type="coiled-coil region" evidence="1">
    <location>
        <begin position="605"/>
        <end position="632"/>
    </location>
</feature>
<evidence type="ECO:0000259" key="3">
    <source>
        <dbReference type="PROSITE" id="PS51840"/>
    </source>
</evidence>
<reference evidence="4" key="1">
    <citation type="journal article" date="2023" name="Science">
        <title>Elucidation of the pathway for biosynthesis of saponin adjuvants from the soapbark tree.</title>
        <authorList>
            <person name="Reed J."/>
            <person name="Orme A."/>
            <person name="El-Demerdash A."/>
            <person name="Owen C."/>
            <person name="Martin L.B.B."/>
            <person name="Misra R.C."/>
            <person name="Kikuchi S."/>
            <person name="Rejzek M."/>
            <person name="Martin A.C."/>
            <person name="Harkess A."/>
            <person name="Leebens-Mack J."/>
            <person name="Louveau T."/>
            <person name="Stephenson M.J."/>
            <person name="Osbourn A."/>
        </authorList>
    </citation>
    <scope>NUCLEOTIDE SEQUENCE</scope>
    <source>
        <strain evidence="4">S10</strain>
    </source>
</reference>
<keyword evidence="5" id="KW-1185">Reference proteome</keyword>
<sequence>MGLGLRAKTRGIASVQIDYLIHIQEIKPWPPSQSLRSLRAVLIQWENGDRSSGSTSLVVPSIGSVVGEGKIEFNESFRLPVTLLRDMSVKGGDSDTFKKNCLELNLYEPRRDKTVKGQLLGTAIIDLADYGILKETASITAPLNCKRSFRNIDQPVLSIKIQPADKGRTKSLPIDRLSKGVSMDSNGGESVSELMNEEYAEEAEIASFTFTDEDVSSHSSLTVSSASEFNGSVPPQHEENEPDVPTYNTGTINKKHDLASEPGIENMTMISQTAREKVVRSSSFMSTMDVSSDLGSPINGRASISNSPGHSSVTTQEHFASEPVVEKSTITPETTHGKAGESPTRKLSMAMSSDIGSPGNGHASISSSPHSSAKIQKHVSSASLVDENVKEESTASVRSNDHKHLDHDVQEMVPNGGTTITSNSQPHSNECTSAGYSRTVASPVDNSMVVEKPGCANCSSSHSKGKACGKYEETDQDWMNMDITSDDTYDSSRNKRFDKESKRCIEDESLIGEGNKDQVLLHRATCSLGGGNIDMKGNIMKSERLKHVKSVRSPADSARSTGSFISNHQTDVKEADMVGDAKFSAGSIKSIEGKDAKIYPNEARNVSLDKKVLQLEHKIKMLEGELREAAAIEAALYSVVAEHGSSMSKVHAPARRLARLYLHAYREKLPSRRAGAARSAVSGLVLVAKACGNDVPRLTFWLSNSIMLRTFVSESIDVQLPLSTGPMMERKGDGKGDIRILSPLIQNASCPGKAEKTILYGSFGTWEDPYMLISALEKIESWVFSRIVESIWWQILTPHMQHVDIKATDKGSASRKTYRRISSTCDEDQGNFSLDLWKNAFSDACERLCPVRAGGHECGCLAVLASLIMEQCVARLDVAMFNAILRESAEEIPTDPVSDPISDPKVLPIPAGISSFGAGAQLKNAIGNWCRWMTDLFGMDTDDSLDDIDDYSNNDDERQLTSFKSFHLLNALSDLLMLPKDMLLNRSIRKEVCPMFSTPLIKRIIDNFVPDEFCPDPVPDVVLEALDSEDPLQDVSECVTNFPCIAAPTTYSPPSTASVTSIIGEAGSQPQLRRSGSSVLRKSYTSDDELDELKSPLASVLFDGSLSPTVSTKLSWKPKENHNENAARYELLKEVWMNSE</sequence>
<dbReference type="InterPro" id="IPR019448">
    <property type="entry name" value="NT-C2"/>
</dbReference>
<dbReference type="Pfam" id="PF10358">
    <property type="entry name" value="NT-C2"/>
    <property type="match status" value="1"/>
</dbReference>
<dbReference type="GO" id="GO:0005643">
    <property type="term" value="C:nuclear pore"/>
    <property type="evidence" value="ECO:0007669"/>
    <property type="project" value="InterPro"/>
</dbReference>
<evidence type="ECO:0000313" key="5">
    <source>
        <dbReference type="Proteomes" id="UP001163823"/>
    </source>
</evidence>
<keyword evidence="1" id="KW-0175">Coiled coil</keyword>
<feature type="region of interest" description="Disordered" evidence="2">
    <location>
        <begin position="290"/>
        <end position="406"/>
    </location>
</feature>
<evidence type="ECO:0000256" key="1">
    <source>
        <dbReference type="SAM" id="Coils"/>
    </source>
</evidence>
<comment type="caution">
    <text evidence="4">The sequence shown here is derived from an EMBL/GenBank/DDBJ whole genome shotgun (WGS) entry which is preliminary data.</text>
</comment>
<dbReference type="InterPro" id="IPR021827">
    <property type="entry name" value="Nup186/Nup192/Nup205"/>
</dbReference>
<dbReference type="EMBL" id="JARAOO010000003">
    <property type="protein sequence ID" value="KAJ7974778.1"/>
    <property type="molecule type" value="Genomic_DNA"/>
</dbReference>
<name>A0AAD7Q4L0_QUISA</name>
<dbReference type="PANTHER" id="PTHR31344:SF15">
    <property type="entry name" value="EEIG1_EHBP1 PROTEIN AMINO-TERMINAL DOMAIN PROTEIN"/>
    <property type="match status" value="1"/>
</dbReference>
<dbReference type="Proteomes" id="UP001163823">
    <property type="component" value="Chromosome 3"/>
</dbReference>
<organism evidence="4 5">
    <name type="scientific">Quillaja saponaria</name>
    <name type="common">Soap bark tree</name>
    <dbReference type="NCBI Taxonomy" id="32244"/>
    <lineage>
        <taxon>Eukaryota</taxon>
        <taxon>Viridiplantae</taxon>
        <taxon>Streptophyta</taxon>
        <taxon>Embryophyta</taxon>
        <taxon>Tracheophyta</taxon>
        <taxon>Spermatophyta</taxon>
        <taxon>Magnoliopsida</taxon>
        <taxon>eudicotyledons</taxon>
        <taxon>Gunneridae</taxon>
        <taxon>Pentapetalae</taxon>
        <taxon>rosids</taxon>
        <taxon>fabids</taxon>
        <taxon>Fabales</taxon>
        <taxon>Quillajaceae</taxon>
        <taxon>Quillaja</taxon>
    </lineage>
</organism>
<dbReference type="PROSITE" id="PS51840">
    <property type="entry name" value="C2_NT"/>
    <property type="match status" value="1"/>
</dbReference>